<dbReference type="RefSeq" id="WP_182122818.1">
    <property type="nucleotide sequence ID" value="NZ_CP059567.1"/>
</dbReference>
<dbReference type="KEGG" id="nsg:H3L94_04410"/>
<accession>A0A7D7NCD3</accession>
<reference evidence="1 2" key="1">
    <citation type="submission" date="2020-07" db="EMBL/GenBank/DDBJ databases">
        <title>Genomic diversity of species in the Neisseriaceae family.</title>
        <authorList>
            <person name="Vincent A.T."/>
            <person name="Bernet E."/>
            <person name="Veyrier F.J."/>
        </authorList>
    </citation>
    <scope>NUCLEOTIDE SEQUENCE [LARGE SCALE GENOMIC DNA]</scope>
    <source>
        <strain evidence="1 2">DSM 22244</strain>
    </source>
</reference>
<dbReference type="AlphaFoldDB" id="A0A7D7NCD3"/>
<sequence>MRIIDSMSIFSAETLAAEALFEKGVSTMAETRVMRVFAAETDASGQVTKYKASMVTTYHKAKHGETKQTSGWKTYGSAAEMRAAVKEFFADLELLD</sequence>
<evidence type="ECO:0000313" key="2">
    <source>
        <dbReference type="Proteomes" id="UP000514752"/>
    </source>
</evidence>
<organism evidence="1 2">
    <name type="scientific">Neisseria shayeganii</name>
    <dbReference type="NCBI Taxonomy" id="607712"/>
    <lineage>
        <taxon>Bacteria</taxon>
        <taxon>Pseudomonadati</taxon>
        <taxon>Pseudomonadota</taxon>
        <taxon>Betaproteobacteria</taxon>
        <taxon>Neisseriales</taxon>
        <taxon>Neisseriaceae</taxon>
        <taxon>Neisseria</taxon>
    </lineage>
</organism>
<protein>
    <submittedName>
        <fullName evidence="1">Uncharacterized protein</fullName>
    </submittedName>
</protein>
<name>A0A7D7NCD3_9NEIS</name>
<dbReference type="EMBL" id="CP059567">
    <property type="protein sequence ID" value="QMT41275.1"/>
    <property type="molecule type" value="Genomic_DNA"/>
</dbReference>
<proteinExistence type="predicted"/>
<gene>
    <name evidence="1" type="ORF">H3L94_04410</name>
</gene>
<evidence type="ECO:0000313" key="1">
    <source>
        <dbReference type="EMBL" id="QMT41275.1"/>
    </source>
</evidence>
<dbReference type="Proteomes" id="UP000514752">
    <property type="component" value="Chromosome"/>
</dbReference>